<protein>
    <submittedName>
        <fullName evidence="2">ATP phosphoribosyltransferase regulatory subunit</fullName>
    </submittedName>
</protein>
<dbReference type="GO" id="GO:0016757">
    <property type="term" value="F:glycosyltransferase activity"/>
    <property type="evidence" value="ECO:0007669"/>
    <property type="project" value="UniProtKB-KW"/>
</dbReference>
<feature type="domain" description="Class II Histidinyl-tRNA synthetase (HisRS)-like catalytic core" evidence="1">
    <location>
        <begin position="9"/>
        <end position="66"/>
    </location>
</feature>
<dbReference type="GO" id="GO:0005737">
    <property type="term" value="C:cytoplasm"/>
    <property type="evidence" value="ECO:0007669"/>
    <property type="project" value="InterPro"/>
</dbReference>
<evidence type="ECO:0000313" key="2">
    <source>
        <dbReference type="EMBL" id="MBI4594975.1"/>
    </source>
</evidence>
<dbReference type="Pfam" id="PF13393">
    <property type="entry name" value="tRNA-synt_His"/>
    <property type="match status" value="1"/>
</dbReference>
<organism evidence="2 3">
    <name type="scientific">Tectimicrobiota bacterium</name>
    <dbReference type="NCBI Taxonomy" id="2528274"/>
    <lineage>
        <taxon>Bacteria</taxon>
        <taxon>Pseudomonadati</taxon>
        <taxon>Nitrospinota/Tectimicrobiota group</taxon>
        <taxon>Candidatus Tectimicrobiota</taxon>
    </lineage>
</organism>
<dbReference type="Proteomes" id="UP000772181">
    <property type="component" value="Unassembled WGS sequence"/>
</dbReference>
<dbReference type="GO" id="GO:0006427">
    <property type="term" value="P:histidyl-tRNA aminoacylation"/>
    <property type="evidence" value="ECO:0007669"/>
    <property type="project" value="TreeGrafter"/>
</dbReference>
<keyword evidence="2" id="KW-0328">Glycosyltransferase</keyword>
<dbReference type="InterPro" id="IPR041715">
    <property type="entry name" value="HisRS-like_core"/>
</dbReference>
<evidence type="ECO:0000313" key="3">
    <source>
        <dbReference type="Proteomes" id="UP000772181"/>
    </source>
</evidence>
<proteinExistence type="predicted"/>
<sequence length="161" mass="18638">MDLLEYSYEVNFRFAENFEYYTGVMFEIFFNGQRVCSGGRYDELIQLFNSNRSAPAMGFAFDFNALIQLVGPSSDKKQPKILVAISPDISDQKLSFQLVDFLRAEGLKAEIDLGYQHKEVFNWIIFPKESFIELKSSDEEISKTISWTEKNRLKAFLESPL</sequence>
<accession>A0A933LPE1</accession>
<evidence type="ECO:0000259" key="1">
    <source>
        <dbReference type="Pfam" id="PF13393"/>
    </source>
</evidence>
<name>A0A933LPE1_UNCTE</name>
<dbReference type="PANTHER" id="PTHR43707:SF1">
    <property type="entry name" value="HISTIDINE--TRNA LIGASE, MITOCHONDRIAL-RELATED"/>
    <property type="match status" value="1"/>
</dbReference>
<dbReference type="SUPFAM" id="SSF55681">
    <property type="entry name" value="Class II aaRS and biotin synthetases"/>
    <property type="match status" value="1"/>
</dbReference>
<dbReference type="InterPro" id="IPR045864">
    <property type="entry name" value="aa-tRNA-synth_II/BPL/LPL"/>
</dbReference>
<comment type="caution">
    <text evidence="2">The sequence shown here is derived from an EMBL/GenBank/DDBJ whole genome shotgun (WGS) entry which is preliminary data.</text>
</comment>
<dbReference type="InterPro" id="IPR004516">
    <property type="entry name" value="HisRS/HisZ"/>
</dbReference>
<dbReference type="AlphaFoldDB" id="A0A933LPE1"/>
<gene>
    <name evidence="2" type="ORF">HY730_01185</name>
</gene>
<reference evidence="2" key="1">
    <citation type="submission" date="2020-07" db="EMBL/GenBank/DDBJ databases">
        <title>Huge and variable diversity of episymbiotic CPR bacteria and DPANN archaea in groundwater ecosystems.</title>
        <authorList>
            <person name="He C.Y."/>
            <person name="Keren R."/>
            <person name="Whittaker M."/>
            <person name="Farag I.F."/>
            <person name="Doudna J."/>
            <person name="Cate J.H.D."/>
            <person name="Banfield J.F."/>
        </authorList>
    </citation>
    <scope>NUCLEOTIDE SEQUENCE</scope>
    <source>
        <strain evidence="2">NC_groundwater_1482_Ag_S-0.65um_47_24</strain>
    </source>
</reference>
<dbReference type="PANTHER" id="PTHR43707">
    <property type="entry name" value="HISTIDYL-TRNA SYNTHETASE"/>
    <property type="match status" value="1"/>
</dbReference>
<dbReference type="Gene3D" id="3.30.930.10">
    <property type="entry name" value="Bira Bifunctional Protein, Domain 2"/>
    <property type="match status" value="1"/>
</dbReference>
<dbReference type="EMBL" id="JACQWF010000056">
    <property type="protein sequence ID" value="MBI4594975.1"/>
    <property type="molecule type" value="Genomic_DNA"/>
</dbReference>
<keyword evidence="2" id="KW-0808">Transferase</keyword>
<dbReference type="GO" id="GO:0004821">
    <property type="term" value="F:histidine-tRNA ligase activity"/>
    <property type="evidence" value="ECO:0007669"/>
    <property type="project" value="TreeGrafter"/>
</dbReference>